<organism evidence="7 8">
    <name type="scientific">Chelativorans petroleitrophicus</name>
    <dbReference type="NCBI Taxonomy" id="2975484"/>
    <lineage>
        <taxon>Bacteria</taxon>
        <taxon>Pseudomonadati</taxon>
        <taxon>Pseudomonadota</taxon>
        <taxon>Alphaproteobacteria</taxon>
        <taxon>Hyphomicrobiales</taxon>
        <taxon>Phyllobacteriaceae</taxon>
        <taxon>Chelativorans</taxon>
    </lineage>
</organism>
<comment type="similarity">
    <text evidence="1">Belongs to the Gfa family.</text>
</comment>
<dbReference type="EMBL" id="JAODNV010000011">
    <property type="protein sequence ID" value="MCT8990893.1"/>
    <property type="molecule type" value="Genomic_DNA"/>
</dbReference>
<dbReference type="GO" id="GO:0016846">
    <property type="term" value="F:carbon-sulfur lyase activity"/>
    <property type="evidence" value="ECO:0007669"/>
    <property type="project" value="InterPro"/>
</dbReference>
<dbReference type="Pfam" id="PF04828">
    <property type="entry name" value="GFA"/>
    <property type="match status" value="1"/>
</dbReference>
<keyword evidence="8" id="KW-1185">Reference proteome</keyword>
<sequence length="163" mass="18009">MKSEPITGGCQCGAVRYALHREPHNPHICHCRMCQKAFGSYFAPLAGVPLEDFEVTRGTIAIFRSSDPVERGFCRDCGTPLTYRNLKAGHISIALGSLDHPERVKPANQYGTEARMPWFAELAGLPGATTEDGSAPELLADIRRSSRQHPDHDTDRWPPEGVR</sequence>
<dbReference type="PANTHER" id="PTHR33337:SF40">
    <property type="entry name" value="CENP-V_GFA DOMAIN-CONTAINING PROTEIN-RELATED"/>
    <property type="match status" value="1"/>
</dbReference>
<dbReference type="PANTHER" id="PTHR33337">
    <property type="entry name" value="GFA DOMAIN-CONTAINING PROTEIN"/>
    <property type="match status" value="1"/>
</dbReference>
<evidence type="ECO:0000313" key="8">
    <source>
        <dbReference type="Proteomes" id="UP001149009"/>
    </source>
</evidence>
<comment type="caution">
    <text evidence="7">The sequence shown here is derived from an EMBL/GenBank/DDBJ whole genome shotgun (WGS) entry which is preliminary data.</text>
</comment>
<evidence type="ECO:0000256" key="4">
    <source>
        <dbReference type="ARBA" id="ARBA00023239"/>
    </source>
</evidence>
<protein>
    <submittedName>
        <fullName evidence="7">GFA family protein</fullName>
    </submittedName>
</protein>
<dbReference type="AlphaFoldDB" id="A0A9X3B6U5"/>
<feature type="domain" description="CENP-V/GFA" evidence="6">
    <location>
        <begin position="6"/>
        <end position="119"/>
    </location>
</feature>
<reference evidence="7" key="1">
    <citation type="submission" date="2022-08" db="EMBL/GenBank/DDBJ databases">
        <title>Chelativorans sichuanense sp. nov., a paraffin oil-degrading bacterium isolated from a mixture of oil-based drill cuttings and paddy soil.</title>
        <authorList>
            <person name="Yu J."/>
            <person name="Liu H."/>
            <person name="Chen Q."/>
        </authorList>
    </citation>
    <scope>NUCLEOTIDE SEQUENCE</scope>
    <source>
        <strain evidence="7">SCAU 2101</strain>
    </source>
</reference>
<dbReference type="SUPFAM" id="SSF51316">
    <property type="entry name" value="Mss4-like"/>
    <property type="match status" value="1"/>
</dbReference>
<evidence type="ECO:0000256" key="1">
    <source>
        <dbReference type="ARBA" id="ARBA00005495"/>
    </source>
</evidence>
<dbReference type="Gene3D" id="3.90.1590.10">
    <property type="entry name" value="glutathione-dependent formaldehyde- activating enzyme (gfa)"/>
    <property type="match status" value="1"/>
</dbReference>
<evidence type="ECO:0000259" key="6">
    <source>
        <dbReference type="PROSITE" id="PS51891"/>
    </source>
</evidence>
<dbReference type="PROSITE" id="PS51891">
    <property type="entry name" value="CENP_V_GFA"/>
    <property type="match status" value="1"/>
</dbReference>
<accession>A0A9X3B6U5</accession>
<feature type="region of interest" description="Disordered" evidence="5">
    <location>
        <begin position="125"/>
        <end position="163"/>
    </location>
</feature>
<dbReference type="InterPro" id="IPR011057">
    <property type="entry name" value="Mss4-like_sf"/>
</dbReference>
<keyword evidence="2" id="KW-0479">Metal-binding</keyword>
<gene>
    <name evidence="7" type="ORF">NYR54_11410</name>
</gene>
<evidence type="ECO:0000256" key="3">
    <source>
        <dbReference type="ARBA" id="ARBA00022833"/>
    </source>
</evidence>
<keyword evidence="4" id="KW-0456">Lyase</keyword>
<keyword evidence="3" id="KW-0862">Zinc</keyword>
<dbReference type="GO" id="GO:0046872">
    <property type="term" value="F:metal ion binding"/>
    <property type="evidence" value="ECO:0007669"/>
    <property type="project" value="UniProtKB-KW"/>
</dbReference>
<evidence type="ECO:0000256" key="2">
    <source>
        <dbReference type="ARBA" id="ARBA00022723"/>
    </source>
</evidence>
<dbReference type="RefSeq" id="WP_261515781.1">
    <property type="nucleotide sequence ID" value="NZ_JAODNV010000011.1"/>
</dbReference>
<feature type="compositionally biased region" description="Basic and acidic residues" evidence="5">
    <location>
        <begin position="140"/>
        <end position="163"/>
    </location>
</feature>
<evidence type="ECO:0000313" key="7">
    <source>
        <dbReference type="EMBL" id="MCT8990893.1"/>
    </source>
</evidence>
<dbReference type="InterPro" id="IPR006913">
    <property type="entry name" value="CENP-V/GFA"/>
</dbReference>
<name>A0A9X3B6U5_9HYPH</name>
<evidence type="ECO:0000256" key="5">
    <source>
        <dbReference type="SAM" id="MobiDB-lite"/>
    </source>
</evidence>
<proteinExistence type="inferred from homology"/>
<dbReference type="Proteomes" id="UP001149009">
    <property type="component" value="Unassembled WGS sequence"/>
</dbReference>